<comment type="caution">
    <text evidence="11">The sequence shown here is derived from an EMBL/GenBank/DDBJ whole genome shotgun (WGS) entry which is preliminary data.</text>
</comment>
<dbReference type="HAMAP" id="MF_01331_B">
    <property type="entry name" value="Ribosomal_uL22_B"/>
    <property type="match status" value="1"/>
</dbReference>
<organism evidence="11 12">
    <name type="scientific">Candidatus Niyogibacteria bacterium CG10_big_fil_rev_8_21_14_0_10_42_19</name>
    <dbReference type="NCBI Taxonomy" id="1974725"/>
    <lineage>
        <taxon>Bacteria</taxon>
        <taxon>Candidatus Niyogiibacteriota</taxon>
    </lineage>
</organism>
<evidence type="ECO:0000313" key="11">
    <source>
        <dbReference type="EMBL" id="PIR70247.1"/>
    </source>
</evidence>
<evidence type="ECO:0000256" key="1">
    <source>
        <dbReference type="ARBA" id="ARBA00009451"/>
    </source>
</evidence>
<comment type="subunit">
    <text evidence="7 9">Part of the 50S ribosomal subunit.</text>
</comment>
<dbReference type="GO" id="GO:0019843">
    <property type="term" value="F:rRNA binding"/>
    <property type="evidence" value="ECO:0007669"/>
    <property type="project" value="UniProtKB-UniRule"/>
</dbReference>
<evidence type="ECO:0000256" key="10">
    <source>
        <dbReference type="RuleBase" id="RU004008"/>
    </source>
</evidence>
<sequence length="135" mass="15285">MPNIKAYLKYLRMSPRKVRVVADTVRNKKVSNARVSLKFLPKKAAGPVGKLLASAVANAKHNFNLSDEDLYIKEIKVDQGPVLKRWMPRAFGRASAIRKRTSHVTIILDEAPKIPLKEKKEKEPVKKEKASKKNN</sequence>
<comment type="function">
    <text evidence="7">The globular domain of the protein is located near the polypeptide exit tunnel on the outside of the subunit, while an extended beta-hairpin is found that lines the wall of the exit tunnel in the center of the 70S ribosome.</text>
</comment>
<dbReference type="GO" id="GO:0006412">
    <property type="term" value="P:translation"/>
    <property type="evidence" value="ECO:0007669"/>
    <property type="project" value="UniProtKB-UniRule"/>
</dbReference>
<evidence type="ECO:0000256" key="7">
    <source>
        <dbReference type="HAMAP-Rule" id="MF_01331"/>
    </source>
</evidence>
<evidence type="ECO:0000256" key="8">
    <source>
        <dbReference type="RuleBase" id="RU004005"/>
    </source>
</evidence>
<evidence type="ECO:0000256" key="4">
    <source>
        <dbReference type="ARBA" id="ARBA00022980"/>
    </source>
</evidence>
<dbReference type="Gene3D" id="3.90.470.10">
    <property type="entry name" value="Ribosomal protein L22/L17"/>
    <property type="match status" value="1"/>
</dbReference>
<dbReference type="SUPFAM" id="SSF54843">
    <property type="entry name" value="Ribosomal protein L22"/>
    <property type="match status" value="1"/>
</dbReference>
<dbReference type="NCBIfam" id="TIGR01044">
    <property type="entry name" value="rplV_bact"/>
    <property type="match status" value="1"/>
</dbReference>
<dbReference type="EMBL" id="PFCN01000030">
    <property type="protein sequence ID" value="PIR70247.1"/>
    <property type="molecule type" value="Genomic_DNA"/>
</dbReference>
<dbReference type="CDD" id="cd00336">
    <property type="entry name" value="Ribosomal_L22"/>
    <property type="match status" value="1"/>
</dbReference>
<dbReference type="InterPro" id="IPR018260">
    <property type="entry name" value="Ribosomal_uL22_CS"/>
</dbReference>
<comment type="similarity">
    <text evidence="1 7 8">Belongs to the universal ribosomal protein uL22 family.</text>
</comment>
<dbReference type="InterPro" id="IPR001063">
    <property type="entry name" value="Ribosomal_uL22"/>
</dbReference>
<accession>A0A2H0TFB3</accession>
<dbReference type="PANTHER" id="PTHR13501">
    <property type="entry name" value="CHLOROPLAST 50S RIBOSOMAL PROTEIN L22-RELATED"/>
    <property type="match status" value="1"/>
</dbReference>
<keyword evidence="3 7" id="KW-0694">RNA-binding</keyword>
<dbReference type="Proteomes" id="UP000229383">
    <property type="component" value="Unassembled WGS sequence"/>
</dbReference>
<gene>
    <name evidence="7" type="primary">rplV</name>
    <name evidence="11" type="ORF">COU46_02440</name>
</gene>
<keyword evidence="5 7" id="KW-0687">Ribonucleoprotein</keyword>
<protein>
    <recommendedName>
        <fullName evidence="6 7">Large ribosomal subunit protein uL22</fullName>
    </recommendedName>
</protein>
<evidence type="ECO:0000313" key="12">
    <source>
        <dbReference type="Proteomes" id="UP000229383"/>
    </source>
</evidence>
<keyword evidence="2 7" id="KW-0699">rRNA-binding</keyword>
<dbReference type="InterPro" id="IPR036394">
    <property type="entry name" value="Ribosomal_uL22_sf"/>
</dbReference>
<proteinExistence type="inferred from homology"/>
<dbReference type="InterPro" id="IPR005727">
    <property type="entry name" value="Ribosomal_uL22_bac/chlpt-type"/>
</dbReference>
<keyword evidence="4 7" id="KW-0689">Ribosomal protein</keyword>
<reference evidence="12" key="1">
    <citation type="submission" date="2017-09" db="EMBL/GenBank/DDBJ databases">
        <title>Depth-based differentiation of microbial function through sediment-hosted aquifers and enrichment of novel symbionts in the deep terrestrial subsurface.</title>
        <authorList>
            <person name="Probst A.J."/>
            <person name="Ladd B."/>
            <person name="Jarett J.K."/>
            <person name="Geller-Mcgrath D.E."/>
            <person name="Sieber C.M.K."/>
            <person name="Emerson J.B."/>
            <person name="Anantharaman K."/>
            <person name="Thomas B.C."/>
            <person name="Malmstrom R."/>
            <person name="Stieglmeier M."/>
            <person name="Klingl A."/>
            <person name="Woyke T."/>
            <person name="Ryan C.M."/>
            <person name="Banfield J.F."/>
        </authorList>
    </citation>
    <scope>NUCLEOTIDE SEQUENCE [LARGE SCALE GENOMIC DNA]</scope>
</reference>
<dbReference type="PANTHER" id="PTHR13501:SF8">
    <property type="entry name" value="LARGE RIBOSOMAL SUBUNIT PROTEIN UL22M"/>
    <property type="match status" value="1"/>
</dbReference>
<evidence type="ECO:0000256" key="9">
    <source>
        <dbReference type="RuleBase" id="RU004006"/>
    </source>
</evidence>
<dbReference type="AlphaFoldDB" id="A0A2H0TFB3"/>
<evidence type="ECO:0000256" key="6">
    <source>
        <dbReference type="ARBA" id="ARBA00035207"/>
    </source>
</evidence>
<dbReference type="PROSITE" id="PS00464">
    <property type="entry name" value="RIBOSOMAL_L22"/>
    <property type="match status" value="1"/>
</dbReference>
<evidence type="ECO:0000256" key="2">
    <source>
        <dbReference type="ARBA" id="ARBA00022730"/>
    </source>
</evidence>
<dbReference type="Pfam" id="PF00237">
    <property type="entry name" value="Ribosomal_L22"/>
    <property type="match status" value="1"/>
</dbReference>
<evidence type="ECO:0000256" key="5">
    <source>
        <dbReference type="ARBA" id="ARBA00023274"/>
    </source>
</evidence>
<evidence type="ECO:0000256" key="3">
    <source>
        <dbReference type="ARBA" id="ARBA00022884"/>
    </source>
</evidence>
<dbReference type="GO" id="GO:0003735">
    <property type="term" value="F:structural constituent of ribosome"/>
    <property type="evidence" value="ECO:0007669"/>
    <property type="project" value="InterPro"/>
</dbReference>
<comment type="function">
    <text evidence="7 10">This protein binds specifically to 23S rRNA; its binding is stimulated by other ribosomal proteins, e.g., L4, L17, and L20. It is important during the early stages of 50S assembly. It makes multiple contacts with different domains of the 23S rRNA in the assembled 50S subunit and ribosome.</text>
</comment>
<name>A0A2H0TFB3_9BACT</name>
<dbReference type="GO" id="GO:0022625">
    <property type="term" value="C:cytosolic large ribosomal subunit"/>
    <property type="evidence" value="ECO:0007669"/>
    <property type="project" value="TreeGrafter"/>
</dbReference>
<dbReference type="InterPro" id="IPR047867">
    <property type="entry name" value="Ribosomal_uL22_bac/org-type"/>
</dbReference>